<comment type="caution">
    <text evidence="1">The sequence shown here is derived from an EMBL/GenBank/DDBJ whole genome shotgun (WGS) entry which is preliminary data.</text>
</comment>
<sequence>MSSKLKNTGKQAQKREMNSSGCGFLGRDEGLSLCSRHSLLKDKLASPSPRTGIKVGTKNHKVLLKLKRWKHKLAHIASISFARTNILDEAANSSSLYCCPTAASEHLPRVRDTARDPSSVLSPLTAGG</sequence>
<dbReference type="EMBL" id="RCHU02000003">
    <property type="protein sequence ID" value="KAL3598829.1"/>
    <property type="molecule type" value="Genomic_DNA"/>
</dbReference>
<reference evidence="1 2" key="1">
    <citation type="journal article" date="2024" name="Plant Biotechnol. J.">
        <title>Genome and CRISPR/Cas9 system of a widespread forest tree (Populus alba) in the world.</title>
        <authorList>
            <person name="Liu Y.J."/>
            <person name="Jiang P.F."/>
            <person name="Han X.M."/>
            <person name="Li X.Y."/>
            <person name="Wang H.M."/>
            <person name="Wang Y.J."/>
            <person name="Wang X.X."/>
            <person name="Zeng Q.Y."/>
        </authorList>
    </citation>
    <scope>NUCLEOTIDE SEQUENCE [LARGE SCALE GENOMIC DNA]</scope>
    <source>
        <strain evidence="2">cv. PAL-ZL1</strain>
    </source>
</reference>
<gene>
    <name evidence="1" type="ORF">D5086_006747</name>
</gene>
<keyword evidence="2" id="KW-1185">Reference proteome</keyword>
<protein>
    <submittedName>
        <fullName evidence="1">Uncharacterized protein</fullName>
    </submittedName>
</protein>
<accession>A0ACC4CLF3</accession>
<dbReference type="Proteomes" id="UP000309997">
    <property type="component" value="Unassembled WGS sequence"/>
</dbReference>
<organism evidence="1 2">
    <name type="scientific">Populus alba</name>
    <name type="common">White poplar</name>
    <dbReference type="NCBI Taxonomy" id="43335"/>
    <lineage>
        <taxon>Eukaryota</taxon>
        <taxon>Viridiplantae</taxon>
        <taxon>Streptophyta</taxon>
        <taxon>Embryophyta</taxon>
        <taxon>Tracheophyta</taxon>
        <taxon>Spermatophyta</taxon>
        <taxon>Magnoliopsida</taxon>
        <taxon>eudicotyledons</taxon>
        <taxon>Gunneridae</taxon>
        <taxon>Pentapetalae</taxon>
        <taxon>rosids</taxon>
        <taxon>fabids</taxon>
        <taxon>Malpighiales</taxon>
        <taxon>Salicaceae</taxon>
        <taxon>Saliceae</taxon>
        <taxon>Populus</taxon>
    </lineage>
</organism>
<evidence type="ECO:0000313" key="2">
    <source>
        <dbReference type="Proteomes" id="UP000309997"/>
    </source>
</evidence>
<evidence type="ECO:0000313" key="1">
    <source>
        <dbReference type="EMBL" id="KAL3598829.1"/>
    </source>
</evidence>
<proteinExistence type="predicted"/>
<name>A0ACC4CLF3_POPAL</name>